<dbReference type="AlphaFoldDB" id="A0AAW0QJN5"/>
<dbReference type="Proteomes" id="UP001392437">
    <property type="component" value="Unassembled WGS sequence"/>
</dbReference>
<sequence length="290" mass="33165">MAQLHSASSPAPSTSGAPTASSYVLIHDAKIKDDAELKEISERCLPLWRDRIDVHSVHGRHVARPERPEYATAMGFRPNPRWTSVLVSLRDDMHRQGMTTRDFYVGSPVTDIVSGILHARLCDSQPPIRQSTPNPALSFPRFFEDYHKFRHTSGDSEKWGPRYHQLGGMSISLSEAFKEMLIIDYCAPETTLGPLTLRVTQDRREIKMFAKFLVEFANHFCHYWSAMDTDERVSFCRDLEQCVPTDYPMPIDGETRMDPSDFGTMLYYIHTNYRERSYTSVIPALVAETP</sequence>
<organism evidence="1 2">
    <name type="scientific">Apiospora kogelbergensis</name>
    <dbReference type="NCBI Taxonomy" id="1337665"/>
    <lineage>
        <taxon>Eukaryota</taxon>
        <taxon>Fungi</taxon>
        <taxon>Dikarya</taxon>
        <taxon>Ascomycota</taxon>
        <taxon>Pezizomycotina</taxon>
        <taxon>Sordariomycetes</taxon>
        <taxon>Xylariomycetidae</taxon>
        <taxon>Amphisphaeriales</taxon>
        <taxon>Apiosporaceae</taxon>
        <taxon>Apiospora</taxon>
    </lineage>
</organism>
<name>A0AAW0QJN5_9PEZI</name>
<dbReference type="EMBL" id="JAQQWP010000009">
    <property type="protein sequence ID" value="KAK8101906.1"/>
    <property type="molecule type" value="Genomic_DNA"/>
</dbReference>
<comment type="caution">
    <text evidence="1">The sequence shown here is derived from an EMBL/GenBank/DDBJ whole genome shotgun (WGS) entry which is preliminary data.</text>
</comment>
<gene>
    <name evidence="1" type="ORF">PG999_012280</name>
</gene>
<evidence type="ECO:0000313" key="2">
    <source>
        <dbReference type="Proteomes" id="UP001392437"/>
    </source>
</evidence>
<proteinExistence type="predicted"/>
<evidence type="ECO:0000313" key="1">
    <source>
        <dbReference type="EMBL" id="KAK8101906.1"/>
    </source>
</evidence>
<protein>
    <submittedName>
        <fullName evidence="1">Uncharacterized protein</fullName>
    </submittedName>
</protein>
<accession>A0AAW0QJN5</accession>
<keyword evidence="2" id="KW-1185">Reference proteome</keyword>
<reference evidence="1 2" key="1">
    <citation type="submission" date="2023-01" db="EMBL/GenBank/DDBJ databases">
        <title>Analysis of 21 Apiospora genomes using comparative genomics revels a genus with tremendous synthesis potential of carbohydrate active enzymes and secondary metabolites.</title>
        <authorList>
            <person name="Sorensen T."/>
        </authorList>
    </citation>
    <scope>NUCLEOTIDE SEQUENCE [LARGE SCALE GENOMIC DNA]</scope>
    <source>
        <strain evidence="1 2">CBS 117206</strain>
    </source>
</reference>